<evidence type="ECO:0000256" key="6">
    <source>
        <dbReference type="ARBA" id="ARBA00023136"/>
    </source>
</evidence>
<dbReference type="Gene3D" id="1.10.3720.10">
    <property type="entry name" value="MetI-like"/>
    <property type="match status" value="1"/>
</dbReference>
<evidence type="ECO:0000313" key="9">
    <source>
        <dbReference type="EMBL" id="ASV88288.1"/>
    </source>
</evidence>
<reference evidence="9 10" key="1">
    <citation type="submission" date="2017-07" db="EMBL/GenBank/DDBJ databases">
        <title>Phylogenetic study on the rhizospheric bacterium Ochrobactrum sp. A44.</title>
        <authorList>
            <person name="Krzyzanowska D.M."/>
            <person name="Ossowicki A."/>
            <person name="Rajewska M."/>
            <person name="Maciag T."/>
            <person name="Kaczynski Z."/>
            <person name="Czerwicka M."/>
            <person name="Jafra S."/>
        </authorList>
    </citation>
    <scope>NUCLEOTIDE SEQUENCE [LARGE SCALE GENOMIC DNA]</scope>
    <source>
        <strain evidence="9 10">A44</strain>
        <plasmid evidence="9 10">unnamed1</plasmid>
    </source>
</reference>
<dbReference type="EMBL" id="CP022605">
    <property type="protein sequence ID" value="ASV88288.1"/>
    <property type="molecule type" value="Genomic_DNA"/>
</dbReference>
<organism evidence="9 10">
    <name type="scientific">Ochrobactrum quorumnocens</name>
    <dbReference type="NCBI Taxonomy" id="271865"/>
    <lineage>
        <taxon>Bacteria</taxon>
        <taxon>Pseudomonadati</taxon>
        <taxon>Pseudomonadota</taxon>
        <taxon>Alphaproteobacteria</taxon>
        <taxon>Hyphomicrobiales</taxon>
        <taxon>Brucellaceae</taxon>
        <taxon>Brucella/Ochrobactrum group</taxon>
        <taxon>Ochrobactrum</taxon>
    </lineage>
</organism>
<dbReference type="CDD" id="cd06261">
    <property type="entry name" value="TM_PBP2"/>
    <property type="match status" value="1"/>
</dbReference>
<gene>
    <name evidence="9" type="ORF">CES85_3483</name>
</gene>
<feature type="transmembrane region" description="Helical" evidence="7">
    <location>
        <begin position="102"/>
        <end position="126"/>
    </location>
</feature>
<dbReference type="PANTHER" id="PTHR43163">
    <property type="entry name" value="DIPEPTIDE TRANSPORT SYSTEM PERMEASE PROTEIN DPPB-RELATED"/>
    <property type="match status" value="1"/>
</dbReference>
<dbReference type="RefSeq" id="WP_095448560.1">
    <property type="nucleotide sequence ID" value="NZ_CP022605.1"/>
</dbReference>
<dbReference type="InterPro" id="IPR000515">
    <property type="entry name" value="MetI-like"/>
</dbReference>
<feature type="transmembrane region" description="Helical" evidence="7">
    <location>
        <begin position="248"/>
        <end position="274"/>
    </location>
</feature>
<dbReference type="PANTHER" id="PTHR43163:SF9">
    <property type="entry name" value="ABC TRANSPORTER PERMEASE PROTEIN"/>
    <property type="match status" value="1"/>
</dbReference>
<dbReference type="OrthoDB" id="9805855at2"/>
<feature type="transmembrane region" description="Helical" evidence="7">
    <location>
        <begin position="138"/>
        <end position="162"/>
    </location>
</feature>
<evidence type="ECO:0000256" key="3">
    <source>
        <dbReference type="ARBA" id="ARBA00022475"/>
    </source>
</evidence>
<dbReference type="AlphaFoldDB" id="A0A248UNN2"/>
<keyword evidence="9" id="KW-0614">Plasmid</keyword>
<evidence type="ECO:0000313" key="10">
    <source>
        <dbReference type="Proteomes" id="UP000215256"/>
    </source>
</evidence>
<evidence type="ECO:0000256" key="7">
    <source>
        <dbReference type="RuleBase" id="RU363032"/>
    </source>
</evidence>
<name>A0A248UNN2_9HYPH</name>
<keyword evidence="5 7" id="KW-1133">Transmembrane helix</keyword>
<dbReference type="InterPro" id="IPR045621">
    <property type="entry name" value="BPD_transp_1_N"/>
</dbReference>
<dbReference type="GO" id="GO:0005886">
    <property type="term" value="C:plasma membrane"/>
    <property type="evidence" value="ECO:0007669"/>
    <property type="project" value="UniProtKB-SubCell"/>
</dbReference>
<dbReference type="InterPro" id="IPR035906">
    <property type="entry name" value="MetI-like_sf"/>
</dbReference>
<dbReference type="GO" id="GO:0055085">
    <property type="term" value="P:transmembrane transport"/>
    <property type="evidence" value="ECO:0007669"/>
    <property type="project" value="InterPro"/>
</dbReference>
<geneLocation type="plasmid" evidence="9 10">
    <name>unnamed1</name>
</geneLocation>
<evidence type="ECO:0000256" key="5">
    <source>
        <dbReference type="ARBA" id="ARBA00022989"/>
    </source>
</evidence>
<evidence type="ECO:0000256" key="4">
    <source>
        <dbReference type="ARBA" id="ARBA00022692"/>
    </source>
</evidence>
<dbReference type="Pfam" id="PF19300">
    <property type="entry name" value="BPD_transp_1_N"/>
    <property type="match status" value="1"/>
</dbReference>
<feature type="domain" description="ABC transmembrane type-1" evidence="8">
    <location>
        <begin position="102"/>
        <end position="317"/>
    </location>
</feature>
<dbReference type="SUPFAM" id="SSF161098">
    <property type="entry name" value="MetI-like"/>
    <property type="match status" value="1"/>
</dbReference>
<protein>
    <submittedName>
        <fullName evidence="9">Binding-protein-dependent transport system inner membrane component family protein</fullName>
    </submittedName>
</protein>
<feature type="transmembrane region" description="Helical" evidence="7">
    <location>
        <begin position="190"/>
        <end position="208"/>
    </location>
</feature>
<comment type="similarity">
    <text evidence="7">Belongs to the binding-protein-dependent transport system permease family.</text>
</comment>
<evidence type="ECO:0000256" key="1">
    <source>
        <dbReference type="ARBA" id="ARBA00004651"/>
    </source>
</evidence>
<dbReference type="PROSITE" id="PS50928">
    <property type="entry name" value="ABC_TM1"/>
    <property type="match status" value="1"/>
</dbReference>
<keyword evidence="6 7" id="KW-0472">Membrane</keyword>
<comment type="subcellular location">
    <subcellularLocation>
        <location evidence="1 7">Cell membrane</location>
        <topology evidence="1 7">Multi-pass membrane protein</topology>
    </subcellularLocation>
</comment>
<feature type="transmembrane region" description="Helical" evidence="7">
    <location>
        <begin position="294"/>
        <end position="317"/>
    </location>
</feature>
<proteinExistence type="inferred from homology"/>
<feature type="transmembrane region" description="Helical" evidence="7">
    <location>
        <begin position="14"/>
        <end position="32"/>
    </location>
</feature>
<evidence type="ECO:0000256" key="2">
    <source>
        <dbReference type="ARBA" id="ARBA00022448"/>
    </source>
</evidence>
<sequence length="327" mass="36107">MSLPPILSFALRRILQAIPVILLIMIGSFLLIKLAPGDTVDALVGDMGGADPQFVANLRAEYGLDQPVWVQLSIYMSKLAQFDFGWSYVYELPVLDVLKSRLIPTLLLMVSSLSVAFIFGIALGAFAARRAYSLTDNAISTLGLICYAMPSFFLSLILMFVFSVKLGWLPVGGYKTIGGFYSGWKNVWDITVHMVMPTSALSLIYVAFYMRLMRTSVLEVEDLDYVRTARAKGASGARLMFHHIMRNAFLPVVTLLGLQFSTVLGGSVVIETIFSLPGLGQLAYTSVIKRDLNTLMGIIFLCSILVVIVNFITDLIYARLDSRIELS</sequence>
<dbReference type="Pfam" id="PF00528">
    <property type="entry name" value="BPD_transp_1"/>
    <property type="match status" value="1"/>
</dbReference>
<keyword evidence="4 7" id="KW-0812">Transmembrane</keyword>
<keyword evidence="3" id="KW-1003">Cell membrane</keyword>
<accession>A0A248UNN2</accession>
<keyword evidence="2 7" id="KW-0813">Transport</keyword>
<dbReference type="KEGG" id="och:CES85_3483"/>
<dbReference type="Proteomes" id="UP000215256">
    <property type="component" value="Plasmid unnamed1"/>
</dbReference>
<evidence type="ECO:0000259" key="8">
    <source>
        <dbReference type="PROSITE" id="PS50928"/>
    </source>
</evidence>